<organism evidence="2 3">
    <name type="scientific">Trichonephila inaurata madagascariensis</name>
    <dbReference type="NCBI Taxonomy" id="2747483"/>
    <lineage>
        <taxon>Eukaryota</taxon>
        <taxon>Metazoa</taxon>
        <taxon>Ecdysozoa</taxon>
        <taxon>Arthropoda</taxon>
        <taxon>Chelicerata</taxon>
        <taxon>Arachnida</taxon>
        <taxon>Araneae</taxon>
        <taxon>Araneomorphae</taxon>
        <taxon>Entelegynae</taxon>
        <taxon>Araneoidea</taxon>
        <taxon>Nephilidae</taxon>
        <taxon>Trichonephila</taxon>
        <taxon>Trichonephila inaurata</taxon>
    </lineage>
</organism>
<dbReference type="EMBL" id="BMAV01014025">
    <property type="protein sequence ID" value="GFY62052.1"/>
    <property type="molecule type" value="Genomic_DNA"/>
</dbReference>
<reference evidence="2" key="1">
    <citation type="submission" date="2020-08" db="EMBL/GenBank/DDBJ databases">
        <title>Multicomponent nature underlies the extraordinary mechanical properties of spider dragline silk.</title>
        <authorList>
            <person name="Kono N."/>
            <person name="Nakamura H."/>
            <person name="Mori M."/>
            <person name="Yoshida Y."/>
            <person name="Ohtoshi R."/>
            <person name="Malay A.D."/>
            <person name="Moran D.A.P."/>
            <person name="Tomita M."/>
            <person name="Numata K."/>
            <person name="Arakawa K."/>
        </authorList>
    </citation>
    <scope>NUCLEOTIDE SEQUENCE</scope>
</reference>
<dbReference type="OrthoDB" id="10613649at2759"/>
<name>A0A8X6XYM5_9ARAC</name>
<gene>
    <name evidence="2" type="ORF">TNIN_309201</name>
</gene>
<proteinExistence type="predicted"/>
<protein>
    <submittedName>
        <fullName evidence="2">Uncharacterized protein</fullName>
    </submittedName>
</protein>
<sequence length="142" mass="15234">MTTGMVSTPLVHKFLHPLTRSPSSHFAAEEHGWPKFGGTPHSPKNWDNNLGERAPGERTPDLGIRGPTRMATLMVATTGMERALVASSSSSSSLLQNPLLYLLLSLSHLLEGADISGAGGFFPLSPNKFPGLTPKGPRQFFI</sequence>
<evidence type="ECO:0000313" key="2">
    <source>
        <dbReference type="EMBL" id="GFY62052.1"/>
    </source>
</evidence>
<feature type="region of interest" description="Disordered" evidence="1">
    <location>
        <begin position="34"/>
        <end position="65"/>
    </location>
</feature>
<evidence type="ECO:0000256" key="1">
    <source>
        <dbReference type="SAM" id="MobiDB-lite"/>
    </source>
</evidence>
<keyword evidence="3" id="KW-1185">Reference proteome</keyword>
<evidence type="ECO:0000313" key="3">
    <source>
        <dbReference type="Proteomes" id="UP000886998"/>
    </source>
</evidence>
<accession>A0A8X6XYM5</accession>
<comment type="caution">
    <text evidence="2">The sequence shown here is derived from an EMBL/GenBank/DDBJ whole genome shotgun (WGS) entry which is preliminary data.</text>
</comment>
<dbReference type="Proteomes" id="UP000886998">
    <property type="component" value="Unassembled WGS sequence"/>
</dbReference>
<dbReference type="AlphaFoldDB" id="A0A8X6XYM5"/>